<keyword evidence="6" id="KW-1185">Reference proteome</keyword>
<dbReference type="PIRSF" id="PIRSF037251">
    <property type="entry name" value="Arylacetamide_deacetylase"/>
    <property type="match status" value="1"/>
</dbReference>
<dbReference type="PANTHER" id="PTHR48081">
    <property type="entry name" value="AB HYDROLASE SUPERFAMILY PROTEIN C4A8.06C"/>
    <property type="match status" value="1"/>
</dbReference>
<dbReference type="GeneID" id="114029507"/>
<evidence type="ECO:0000256" key="2">
    <source>
        <dbReference type="ARBA" id="ARBA00022801"/>
    </source>
</evidence>
<organism evidence="5 6">
    <name type="scientific">Vombatus ursinus</name>
    <name type="common">Common wombat</name>
    <dbReference type="NCBI Taxonomy" id="29139"/>
    <lineage>
        <taxon>Eukaryota</taxon>
        <taxon>Metazoa</taxon>
        <taxon>Chordata</taxon>
        <taxon>Craniata</taxon>
        <taxon>Vertebrata</taxon>
        <taxon>Euteleostomi</taxon>
        <taxon>Mammalia</taxon>
        <taxon>Metatheria</taxon>
        <taxon>Diprotodontia</taxon>
        <taxon>Vombatidae</taxon>
        <taxon>Vombatus</taxon>
    </lineage>
</organism>
<proteinExistence type="inferred from homology"/>
<protein>
    <recommendedName>
        <fullName evidence="4">Alpha/beta hydrolase fold-3 domain-containing protein</fullName>
    </recommendedName>
</protein>
<feature type="active site" evidence="3">
    <location>
        <position position="346"/>
    </location>
</feature>
<dbReference type="GO" id="GO:0016020">
    <property type="term" value="C:membrane"/>
    <property type="evidence" value="ECO:0007669"/>
    <property type="project" value="InterPro"/>
</dbReference>
<gene>
    <name evidence="5" type="primary">LOC114029507</name>
</gene>
<feature type="active site" evidence="3">
    <location>
        <position position="376"/>
    </location>
</feature>
<dbReference type="Ensembl" id="ENSVURT00010035717.1">
    <property type="protein sequence ID" value="ENSVURP00010031356.1"/>
    <property type="gene ID" value="ENSVURG00010023994.1"/>
</dbReference>
<feature type="active site" evidence="3">
    <location>
        <position position="192"/>
    </location>
</feature>
<dbReference type="OMA" id="RSYERIC"/>
<feature type="domain" description="Alpha/beta hydrolase fold-3" evidence="4">
    <location>
        <begin position="114"/>
        <end position="256"/>
    </location>
</feature>
<accession>A0A4X2MAB6</accession>
<comment type="similarity">
    <text evidence="1">Belongs to the 'GDXG' lipolytic enzyme family.</text>
</comment>
<evidence type="ECO:0000313" key="6">
    <source>
        <dbReference type="Proteomes" id="UP000314987"/>
    </source>
</evidence>
<reference evidence="6" key="1">
    <citation type="submission" date="2018-12" db="EMBL/GenBank/DDBJ databases">
        <authorList>
            <person name="Yazar S."/>
        </authorList>
    </citation>
    <scope>NUCLEOTIDE SEQUENCE [LARGE SCALE GENOMIC DNA]</scope>
</reference>
<keyword evidence="2" id="KW-0378">Hydrolase</keyword>
<evidence type="ECO:0000259" key="4">
    <source>
        <dbReference type="Pfam" id="PF07859"/>
    </source>
</evidence>
<sequence>MMTRLLLFLAGCLFSLGIGLWVIFQHFFRTDVPAAIGYTGRFRVLHCVFLLVTTLGNILEKLGICSMPKFIRFLHDSIPRKKDPNVVVTELRIGTIPVRLYKPKAPSGRPRCGIIFFHGGGGLFGSLKLYNNLCCYLSRESDSVVMSVGYRMLPDHRYPSPFYDCISTTIHFLRTLETFEVDPSRVIMCGDSAGGTSATSVCQTLVTQPDLPKIRAQILIYPYLQGFNFQLPSYQQNKYIPFLSWNTVISCMFRYLDIHPSWETTILNGSHVPPEMRKKSEERINVRNIPERFKERGYQYLSPGPFNEIAYLETKQMLWTVNSPLIADDDIIAQLPETLLVSCEFDILRDEALLYKKRLEDQGVPVSWHHIEDGFHGVMLSFDTKPFFFPCSLRILNIVVHFIKDL</sequence>
<dbReference type="PANTHER" id="PTHR48081:SF32">
    <property type="entry name" value="ALPHA_BETA HYDROLASE FOLD-3 DOMAIN-CONTAINING PROTEIN"/>
    <property type="match status" value="1"/>
</dbReference>
<evidence type="ECO:0000256" key="1">
    <source>
        <dbReference type="ARBA" id="ARBA00010515"/>
    </source>
</evidence>
<dbReference type="InterPro" id="IPR017157">
    <property type="entry name" value="Arylacetamide_deacetylase"/>
</dbReference>
<dbReference type="RefSeq" id="XP_027699778.1">
    <property type="nucleotide sequence ID" value="XM_027843977.1"/>
</dbReference>
<evidence type="ECO:0000313" key="5">
    <source>
        <dbReference type="Ensembl" id="ENSVURP00010031356.1"/>
    </source>
</evidence>
<evidence type="ECO:0000256" key="3">
    <source>
        <dbReference type="PIRSR" id="PIRSR037251-1"/>
    </source>
</evidence>
<dbReference type="SUPFAM" id="SSF53474">
    <property type="entry name" value="alpha/beta-Hydrolases"/>
    <property type="match status" value="1"/>
</dbReference>
<dbReference type="AlphaFoldDB" id="A0A4X2MAB6"/>
<feature type="domain" description="Alpha/beta hydrolase fold-3" evidence="4">
    <location>
        <begin position="316"/>
        <end position="379"/>
    </location>
</feature>
<dbReference type="Gene3D" id="3.40.50.1820">
    <property type="entry name" value="alpha/beta hydrolase"/>
    <property type="match status" value="1"/>
</dbReference>
<reference evidence="5" key="3">
    <citation type="submission" date="2025-09" db="UniProtKB">
        <authorList>
            <consortium name="Ensembl"/>
        </authorList>
    </citation>
    <scope>IDENTIFICATION</scope>
</reference>
<dbReference type="InterPro" id="IPR029058">
    <property type="entry name" value="AB_hydrolase_fold"/>
</dbReference>
<dbReference type="OrthoDB" id="408631at2759"/>
<dbReference type="GeneTree" id="ENSGT00940000162160"/>
<name>A0A4X2MAB6_VOMUR</name>
<dbReference type="GO" id="GO:0052689">
    <property type="term" value="F:carboxylic ester hydrolase activity"/>
    <property type="evidence" value="ECO:0007669"/>
    <property type="project" value="InterPro"/>
</dbReference>
<reference evidence="5" key="2">
    <citation type="submission" date="2025-08" db="UniProtKB">
        <authorList>
            <consortium name="Ensembl"/>
        </authorList>
    </citation>
    <scope>IDENTIFICATION</scope>
</reference>
<dbReference type="STRING" id="29139.ENSVURP00010031356"/>
<dbReference type="Pfam" id="PF07859">
    <property type="entry name" value="Abhydrolase_3"/>
    <property type="match status" value="2"/>
</dbReference>
<dbReference type="InterPro" id="IPR013094">
    <property type="entry name" value="AB_hydrolase_3"/>
</dbReference>
<dbReference type="InterPro" id="IPR050300">
    <property type="entry name" value="GDXG_lipolytic_enzyme"/>
</dbReference>
<dbReference type="Proteomes" id="UP000314987">
    <property type="component" value="Unassembled WGS sequence"/>
</dbReference>